<sequence length="121" mass="14500">MKDMKEGFPTNKPPLFRGIKYDYWKERMIAHFESIHIDLWDVVENDTLTVTYKGTSQVKRNTLSLLTCNHELSFMKEGEDIQCMFGHFQTILNELRSLGRTYDNYDYIDKILRSLSRKWRP</sequence>
<dbReference type="AlphaFoldDB" id="A0A0R0EIP9"/>
<name>A0A0R0EIP9_SOYBN</name>
<evidence type="ECO:0000313" key="2">
    <source>
        <dbReference type="EnsemblPlants" id="KRG94140"/>
    </source>
</evidence>
<dbReference type="PANTHER" id="PTHR34676">
    <property type="entry name" value="DUF4219 DOMAIN-CONTAINING PROTEIN-RELATED"/>
    <property type="match status" value="1"/>
</dbReference>
<dbReference type="EMBL" id="CM000852">
    <property type="protein sequence ID" value="KRG94140.1"/>
    <property type="molecule type" value="Genomic_DNA"/>
</dbReference>
<dbReference type="PANTHER" id="PTHR34676:SF27">
    <property type="entry name" value="ASPARTYL-TRNA SYNTHETASE"/>
    <property type="match status" value="1"/>
</dbReference>
<reference evidence="2" key="2">
    <citation type="submission" date="2018-02" db="UniProtKB">
        <authorList>
            <consortium name="EnsemblPlants"/>
        </authorList>
    </citation>
    <scope>IDENTIFICATION</scope>
    <source>
        <strain evidence="2">Williams 82</strain>
    </source>
</reference>
<evidence type="ECO:0000313" key="1">
    <source>
        <dbReference type="EMBL" id="KRG94140.1"/>
    </source>
</evidence>
<reference evidence="1" key="3">
    <citation type="submission" date="2018-07" db="EMBL/GenBank/DDBJ databases">
        <title>WGS assembly of Glycine max.</title>
        <authorList>
            <person name="Schmutz J."/>
            <person name="Cannon S."/>
            <person name="Schlueter J."/>
            <person name="Ma J."/>
            <person name="Mitros T."/>
            <person name="Nelson W."/>
            <person name="Hyten D."/>
            <person name="Song Q."/>
            <person name="Thelen J."/>
            <person name="Cheng J."/>
            <person name="Xu D."/>
            <person name="Hellsten U."/>
            <person name="May G."/>
            <person name="Yu Y."/>
            <person name="Sakurai T."/>
            <person name="Umezawa T."/>
            <person name="Bhattacharyya M."/>
            <person name="Sandhu D."/>
            <person name="Valliyodan B."/>
            <person name="Lindquist E."/>
            <person name="Peto M."/>
            <person name="Grant D."/>
            <person name="Shu S."/>
            <person name="Goodstein D."/>
            <person name="Barry K."/>
            <person name="Futrell-Griggs M."/>
            <person name="Abernathy B."/>
            <person name="Du J."/>
            <person name="Tian Z."/>
            <person name="Zhu L."/>
            <person name="Gill N."/>
            <person name="Joshi T."/>
            <person name="Libault M."/>
            <person name="Sethuraman A."/>
            <person name="Zhang X."/>
            <person name="Shinozaki K."/>
            <person name="Nguyen H."/>
            <person name="Wing R."/>
            <person name="Cregan P."/>
            <person name="Specht J."/>
            <person name="Grimwood J."/>
            <person name="Rokhsar D."/>
            <person name="Stacey G."/>
            <person name="Shoemaker R."/>
            <person name="Jackson S."/>
        </authorList>
    </citation>
    <scope>NUCLEOTIDE SEQUENCE</scope>
    <source>
        <tissue evidence="1">Callus</tissue>
    </source>
</reference>
<evidence type="ECO:0000313" key="3">
    <source>
        <dbReference type="Proteomes" id="UP000008827"/>
    </source>
</evidence>
<dbReference type="Pfam" id="PF14223">
    <property type="entry name" value="Retrotran_gag_2"/>
    <property type="match status" value="1"/>
</dbReference>
<dbReference type="Gramene" id="KRG94140">
    <property type="protein sequence ID" value="KRG94140"/>
    <property type="gene ID" value="GLYMA_19G065300"/>
</dbReference>
<proteinExistence type="predicted"/>
<dbReference type="InParanoid" id="A0A0R0EIP9"/>
<accession>A0A0R0EIP9</accession>
<evidence type="ECO:0008006" key="4">
    <source>
        <dbReference type="Google" id="ProtNLM"/>
    </source>
</evidence>
<dbReference type="OMA" id="RFTHNIN"/>
<dbReference type="EnsemblPlants" id="KRG94140">
    <property type="protein sequence ID" value="KRG94140"/>
    <property type="gene ID" value="GLYMA_19G065300"/>
</dbReference>
<protein>
    <recommendedName>
        <fullName evidence="4">DUF4219 domain-containing protein</fullName>
    </recommendedName>
</protein>
<reference evidence="1 2" key="1">
    <citation type="journal article" date="2010" name="Nature">
        <title>Genome sequence of the palaeopolyploid soybean.</title>
        <authorList>
            <person name="Schmutz J."/>
            <person name="Cannon S.B."/>
            <person name="Schlueter J."/>
            <person name="Ma J."/>
            <person name="Mitros T."/>
            <person name="Nelson W."/>
            <person name="Hyten D.L."/>
            <person name="Song Q."/>
            <person name="Thelen J.J."/>
            <person name="Cheng J."/>
            <person name="Xu D."/>
            <person name="Hellsten U."/>
            <person name="May G.D."/>
            <person name="Yu Y."/>
            <person name="Sakurai T."/>
            <person name="Umezawa T."/>
            <person name="Bhattacharyya M.K."/>
            <person name="Sandhu D."/>
            <person name="Valliyodan B."/>
            <person name="Lindquist E."/>
            <person name="Peto M."/>
            <person name="Grant D."/>
            <person name="Shu S."/>
            <person name="Goodstein D."/>
            <person name="Barry K."/>
            <person name="Futrell-Griggs M."/>
            <person name="Abernathy B."/>
            <person name="Du J."/>
            <person name="Tian Z."/>
            <person name="Zhu L."/>
            <person name="Gill N."/>
            <person name="Joshi T."/>
            <person name="Libault M."/>
            <person name="Sethuraman A."/>
            <person name="Zhang X.-C."/>
            <person name="Shinozaki K."/>
            <person name="Nguyen H.T."/>
            <person name="Wing R.A."/>
            <person name="Cregan P."/>
            <person name="Specht J."/>
            <person name="Grimwood J."/>
            <person name="Rokhsar D."/>
            <person name="Stacey G."/>
            <person name="Shoemaker R.C."/>
            <person name="Jackson S.A."/>
        </authorList>
    </citation>
    <scope>NUCLEOTIDE SEQUENCE</scope>
    <source>
        <strain evidence="2">cv. Williams 82</strain>
        <tissue evidence="1">Callus</tissue>
    </source>
</reference>
<organism evidence="1">
    <name type="scientific">Glycine max</name>
    <name type="common">Soybean</name>
    <name type="synonym">Glycine hispida</name>
    <dbReference type="NCBI Taxonomy" id="3847"/>
    <lineage>
        <taxon>Eukaryota</taxon>
        <taxon>Viridiplantae</taxon>
        <taxon>Streptophyta</taxon>
        <taxon>Embryophyta</taxon>
        <taxon>Tracheophyta</taxon>
        <taxon>Spermatophyta</taxon>
        <taxon>Magnoliopsida</taxon>
        <taxon>eudicotyledons</taxon>
        <taxon>Gunneridae</taxon>
        <taxon>Pentapetalae</taxon>
        <taxon>rosids</taxon>
        <taxon>fabids</taxon>
        <taxon>Fabales</taxon>
        <taxon>Fabaceae</taxon>
        <taxon>Papilionoideae</taxon>
        <taxon>50 kb inversion clade</taxon>
        <taxon>NPAAA clade</taxon>
        <taxon>indigoferoid/millettioid clade</taxon>
        <taxon>Phaseoleae</taxon>
        <taxon>Glycine</taxon>
        <taxon>Glycine subgen. Soja</taxon>
    </lineage>
</organism>
<keyword evidence="3" id="KW-1185">Reference proteome</keyword>
<dbReference type="Proteomes" id="UP000008827">
    <property type="component" value="Chromosome 19"/>
</dbReference>
<gene>
    <name evidence="1" type="ORF">GLYMA_19G065300</name>
</gene>